<evidence type="ECO:0000313" key="4">
    <source>
        <dbReference type="EMBL" id="MEN7550962.1"/>
    </source>
</evidence>
<dbReference type="InterPro" id="IPR003646">
    <property type="entry name" value="SH3-like_bac-type"/>
</dbReference>
<dbReference type="AlphaFoldDB" id="A0AAW9S1B1"/>
<keyword evidence="2" id="KW-0732">Signal</keyword>
<feature type="domain" description="SH3b" evidence="3">
    <location>
        <begin position="70"/>
        <end position="135"/>
    </location>
</feature>
<dbReference type="Proteomes" id="UP001403385">
    <property type="component" value="Unassembled WGS sequence"/>
</dbReference>
<evidence type="ECO:0000259" key="3">
    <source>
        <dbReference type="PROSITE" id="PS51781"/>
    </source>
</evidence>
<feature type="signal peptide" evidence="2">
    <location>
        <begin position="1"/>
        <end position="18"/>
    </location>
</feature>
<evidence type="ECO:0000256" key="1">
    <source>
        <dbReference type="SAM" id="Coils"/>
    </source>
</evidence>
<sequence>MKATILSLLFLMNGYCLWAQSSTDRLTSLNEKKARLQKAVADLEDSIEQLNQQLLVVDDEINELTLGVSTEELHVKGVLNRKSNVRSSASAFSELVGTLQKGDTVTVINYQDGYYQVQQRGLKGYVSEGYFNMTSALKYYAIASEKHRKQKASLDE</sequence>
<proteinExistence type="predicted"/>
<accession>A0AAW9S1B1</accession>
<feature type="coiled-coil region" evidence="1">
    <location>
        <begin position="19"/>
        <end position="60"/>
    </location>
</feature>
<dbReference type="EMBL" id="JBDKWZ010000018">
    <property type="protein sequence ID" value="MEN7550962.1"/>
    <property type="molecule type" value="Genomic_DNA"/>
</dbReference>
<reference evidence="4 5" key="1">
    <citation type="submission" date="2024-04" db="EMBL/GenBank/DDBJ databases">
        <title>Novel genus in family Flammeovirgaceae.</title>
        <authorList>
            <person name="Nguyen T.H."/>
            <person name="Vuong T.Q."/>
            <person name="Le H."/>
            <person name="Kim S.-G."/>
        </authorList>
    </citation>
    <scope>NUCLEOTIDE SEQUENCE [LARGE SCALE GENOMIC DNA]</scope>
    <source>
        <strain evidence="4 5">JCM 23209</strain>
    </source>
</reference>
<protein>
    <submittedName>
        <fullName evidence="4">SH3 domain-containing protein</fullName>
    </submittedName>
</protein>
<keyword evidence="5" id="KW-1185">Reference proteome</keyword>
<keyword evidence="1" id="KW-0175">Coiled coil</keyword>
<gene>
    <name evidence="4" type="ORF">AAG747_23780</name>
</gene>
<dbReference type="SMART" id="SM00287">
    <property type="entry name" value="SH3b"/>
    <property type="match status" value="1"/>
</dbReference>
<feature type="chain" id="PRO_5043320261" evidence="2">
    <location>
        <begin position="19"/>
        <end position="156"/>
    </location>
</feature>
<dbReference type="RefSeq" id="WP_346823744.1">
    <property type="nucleotide sequence ID" value="NZ_JBDKWZ010000018.1"/>
</dbReference>
<organism evidence="4 5">
    <name type="scientific">Rapidithrix thailandica</name>
    <dbReference type="NCBI Taxonomy" id="413964"/>
    <lineage>
        <taxon>Bacteria</taxon>
        <taxon>Pseudomonadati</taxon>
        <taxon>Bacteroidota</taxon>
        <taxon>Cytophagia</taxon>
        <taxon>Cytophagales</taxon>
        <taxon>Flammeovirgaceae</taxon>
        <taxon>Rapidithrix</taxon>
    </lineage>
</organism>
<dbReference type="PROSITE" id="PS51781">
    <property type="entry name" value="SH3B"/>
    <property type="match status" value="1"/>
</dbReference>
<evidence type="ECO:0000256" key="2">
    <source>
        <dbReference type="SAM" id="SignalP"/>
    </source>
</evidence>
<evidence type="ECO:0000313" key="5">
    <source>
        <dbReference type="Proteomes" id="UP001403385"/>
    </source>
</evidence>
<name>A0AAW9S1B1_9BACT</name>
<dbReference type="Pfam" id="PF08239">
    <property type="entry name" value="SH3_3"/>
    <property type="match status" value="1"/>
</dbReference>
<dbReference type="Gene3D" id="2.30.30.40">
    <property type="entry name" value="SH3 Domains"/>
    <property type="match status" value="1"/>
</dbReference>
<comment type="caution">
    <text evidence="4">The sequence shown here is derived from an EMBL/GenBank/DDBJ whole genome shotgun (WGS) entry which is preliminary data.</text>
</comment>